<dbReference type="Gene3D" id="3.30.70.100">
    <property type="match status" value="1"/>
</dbReference>
<feature type="region of interest" description="Disordered" evidence="1">
    <location>
        <begin position="100"/>
        <end position="130"/>
    </location>
</feature>
<dbReference type="PROSITE" id="PS51725">
    <property type="entry name" value="ABM"/>
    <property type="match status" value="1"/>
</dbReference>
<dbReference type="Pfam" id="PF03992">
    <property type="entry name" value="ABM"/>
    <property type="match status" value="1"/>
</dbReference>
<evidence type="ECO:0000259" key="2">
    <source>
        <dbReference type="PROSITE" id="PS51725"/>
    </source>
</evidence>
<sequence length="130" mass="14319">MSKARVLFLIRVPRERTEDFLKAYEQIRYQVAEGVPGHLVDQVCEASSDSEQWLITSEWVSLAHFEAWERSPGHRELAAPLRACITEARSIRFVVREETSAGRRSGAGVAEVGGPRVTEVDGGEGAVPVG</sequence>
<name>A0ABQ4EWN8_9ACTN</name>
<dbReference type="InterPro" id="IPR011008">
    <property type="entry name" value="Dimeric_a/b-barrel"/>
</dbReference>
<evidence type="ECO:0000313" key="4">
    <source>
        <dbReference type="Proteomes" id="UP000621500"/>
    </source>
</evidence>
<evidence type="ECO:0000313" key="3">
    <source>
        <dbReference type="EMBL" id="GIG99027.1"/>
    </source>
</evidence>
<keyword evidence="4" id="KW-1185">Reference proteome</keyword>
<protein>
    <recommendedName>
        <fullName evidence="2">ABM domain-containing protein</fullName>
    </recommendedName>
</protein>
<comment type="caution">
    <text evidence="3">The sequence shown here is derived from an EMBL/GenBank/DDBJ whole genome shotgun (WGS) entry which is preliminary data.</text>
</comment>
<dbReference type="Proteomes" id="UP000621500">
    <property type="component" value="Unassembled WGS sequence"/>
</dbReference>
<feature type="domain" description="ABM" evidence="2">
    <location>
        <begin position="4"/>
        <end position="93"/>
    </location>
</feature>
<accession>A0ABQ4EWN8</accession>
<reference evidence="3 4" key="1">
    <citation type="submission" date="2021-01" db="EMBL/GenBank/DDBJ databases">
        <title>Whole genome shotgun sequence of Plantactinospora mayteni NBRC 109088.</title>
        <authorList>
            <person name="Komaki H."/>
            <person name="Tamura T."/>
        </authorList>
    </citation>
    <scope>NUCLEOTIDE SEQUENCE [LARGE SCALE GENOMIC DNA]</scope>
    <source>
        <strain evidence="3 4">NBRC 109088</strain>
    </source>
</reference>
<evidence type="ECO:0000256" key="1">
    <source>
        <dbReference type="SAM" id="MobiDB-lite"/>
    </source>
</evidence>
<proteinExistence type="predicted"/>
<organism evidence="3 4">
    <name type="scientific">Plantactinospora mayteni</name>
    <dbReference type="NCBI Taxonomy" id="566021"/>
    <lineage>
        <taxon>Bacteria</taxon>
        <taxon>Bacillati</taxon>
        <taxon>Actinomycetota</taxon>
        <taxon>Actinomycetes</taxon>
        <taxon>Micromonosporales</taxon>
        <taxon>Micromonosporaceae</taxon>
        <taxon>Plantactinospora</taxon>
    </lineage>
</organism>
<dbReference type="EMBL" id="BONX01000039">
    <property type="protein sequence ID" value="GIG99027.1"/>
    <property type="molecule type" value="Genomic_DNA"/>
</dbReference>
<dbReference type="InterPro" id="IPR007138">
    <property type="entry name" value="ABM_dom"/>
</dbReference>
<gene>
    <name evidence="3" type="ORF">Pma05_56000</name>
</gene>
<dbReference type="SUPFAM" id="SSF54909">
    <property type="entry name" value="Dimeric alpha+beta barrel"/>
    <property type="match status" value="1"/>
</dbReference>